<dbReference type="GO" id="GO:0015421">
    <property type="term" value="F:ABC-type oligopeptide transporter activity"/>
    <property type="evidence" value="ECO:0007669"/>
    <property type="project" value="TreeGrafter"/>
</dbReference>
<dbReference type="PANTHER" id="PTHR43394">
    <property type="entry name" value="ATP-DEPENDENT PERMEASE MDL1, MITOCHONDRIAL"/>
    <property type="match status" value="1"/>
</dbReference>
<name>A0A1H1R7P4_9ACTN</name>
<keyword evidence="5 7" id="KW-1133">Transmembrane helix</keyword>
<feature type="transmembrane region" description="Helical" evidence="7">
    <location>
        <begin position="60"/>
        <end position="83"/>
    </location>
</feature>
<sequence>MTSWRQTWRLLLGIGREIGVVVCVLHVLVVATSFLGPLLLALGLRPLVDGAVAGDPRRLVVGGVLSGVALLLTALAPVGYRWAVVRMRERSQMVVQRRLLTLSASAPGLGHIELPAYRDRLELLKQRTDDLADGLTLLAIGSITALQLVVTALLLGRLQPILLVIPLLAIPAVRLAGHAERLRGAADLRTAADRRSAKGLFALAVTPTAGAEIRVHGVGEELVARHAAASRTRHRAVEAALLRSVAATAGVWLCYAAAFLGAVVSVLRQVAAGEATGGDVAMVLGLAAAVVGAAGQLSGQAGSAMRVRTAADHYRWLEREACKHDGRTAVPPDRLVDGITLDDVHFAYPGADQPVLTDVSLRLPAGAVVALVGENGAGKTTLVKLLTGMYEPTAGRIVVDGEDLSNVDPDGYRERITAGFQDYARFELAVRESVGVGDLARMSDDRAVRAALKVAGADFAEDLPAGLDTPLGAGWDGGAELSGGQWQRLALARAAMRPWPLLAVLDEPTAALDPHAEHALFQRVADGARRGRADGRITLLVSHRFSTVRMADLIVVLSGGRIAECGKHSELLARGGLYAELYNLQAESYR</sequence>
<evidence type="ECO:0000256" key="5">
    <source>
        <dbReference type="ARBA" id="ARBA00022989"/>
    </source>
</evidence>
<dbReference type="InterPro" id="IPR027417">
    <property type="entry name" value="P-loop_NTPase"/>
</dbReference>
<keyword evidence="6 7" id="KW-0472">Membrane</keyword>
<feature type="transmembrane region" description="Helical" evidence="7">
    <location>
        <begin position="135"/>
        <end position="155"/>
    </location>
</feature>
<proteinExistence type="predicted"/>
<dbReference type="RefSeq" id="WP_092653093.1">
    <property type="nucleotide sequence ID" value="NZ_LT629732.1"/>
</dbReference>
<keyword evidence="2 7" id="KW-0812">Transmembrane</keyword>
<dbReference type="AlphaFoldDB" id="A0A1H1R7P4"/>
<evidence type="ECO:0000256" key="2">
    <source>
        <dbReference type="ARBA" id="ARBA00022692"/>
    </source>
</evidence>
<evidence type="ECO:0000256" key="4">
    <source>
        <dbReference type="ARBA" id="ARBA00022840"/>
    </source>
</evidence>
<dbReference type="GO" id="GO:0016887">
    <property type="term" value="F:ATP hydrolysis activity"/>
    <property type="evidence" value="ECO:0007669"/>
    <property type="project" value="InterPro"/>
</dbReference>
<dbReference type="InterPro" id="IPR017871">
    <property type="entry name" value="ABC_transporter-like_CS"/>
</dbReference>
<dbReference type="SUPFAM" id="SSF52540">
    <property type="entry name" value="P-loop containing nucleoside triphosphate hydrolases"/>
    <property type="match status" value="1"/>
</dbReference>
<feature type="transmembrane region" description="Helical" evidence="7">
    <location>
        <begin position="240"/>
        <end position="260"/>
    </location>
</feature>
<dbReference type="InterPro" id="IPR039421">
    <property type="entry name" value="Type_1_exporter"/>
</dbReference>
<dbReference type="GO" id="GO:0005886">
    <property type="term" value="C:plasma membrane"/>
    <property type="evidence" value="ECO:0007669"/>
    <property type="project" value="UniProtKB-SubCell"/>
</dbReference>
<dbReference type="STRING" id="117157.SAMN04489717_2307"/>
<feature type="transmembrane region" description="Helical" evidence="7">
    <location>
        <begin position="20"/>
        <end position="40"/>
    </location>
</feature>
<evidence type="ECO:0000259" key="8">
    <source>
        <dbReference type="PROSITE" id="PS50893"/>
    </source>
</evidence>
<dbReference type="PROSITE" id="PS50929">
    <property type="entry name" value="ABC_TM1F"/>
    <property type="match status" value="1"/>
</dbReference>
<dbReference type="EMBL" id="LT629732">
    <property type="protein sequence ID" value="SDS31723.1"/>
    <property type="molecule type" value="Genomic_DNA"/>
</dbReference>
<evidence type="ECO:0000256" key="3">
    <source>
        <dbReference type="ARBA" id="ARBA00022741"/>
    </source>
</evidence>
<dbReference type="SMART" id="SM00382">
    <property type="entry name" value="AAA"/>
    <property type="match status" value="1"/>
</dbReference>
<dbReference type="GO" id="GO:0005524">
    <property type="term" value="F:ATP binding"/>
    <property type="evidence" value="ECO:0007669"/>
    <property type="project" value="UniProtKB-KW"/>
</dbReference>
<dbReference type="OrthoDB" id="9806127at2"/>
<evidence type="ECO:0000259" key="9">
    <source>
        <dbReference type="PROSITE" id="PS50929"/>
    </source>
</evidence>
<protein>
    <submittedName>
        <fullName evidence="10">ATP-binding cassette, subfamily B</fullName>
    </submittedName>
</protein>
<dbReference type="InterPro" id="IPR036640">
    <property type="entry name" value="ABC1_TM_sf"/>
</dbReference>
<feature type="domain" description="ABC transporter" evidence="8">
    <location>
        <begin position="339"/>
        <end position="584"/>
    </location>
</feature>
<evidence type="ECO:0000256" key="7">
    <source>
        <dbReference type="SAM" id="Phobius"/>
    </source>
</evidence>
<dbReference type="Proteomes" id="UP000198983">
    <property type="component" value="Chromosome I"/>
</dbReference>
<dbReference type="PROSITE" id="PS50893">
    <property type="entry name" value="ABC_TRANSPORTER_2"/>
    <property type="match status" value="1"/>
</dbReference>
<dbReference type="PANTHER" id="PTHR43394:SF1">
    <property type="entry name" value="ATP-BINDING CASSETTE SUB-FAMILY B MEMBER 10, MITOCHONDRIAL"/>
    <property type="match status" value="1"/>
</dbReference>
<dbReference type="Gene3D" id="1.20.1560.10">
    <property type="entry name" value="ABC transporter type 1, transmembrane domain"/>
    <property type="match status" value="1"/>
</dbReference>
<evidence type="ECO:0000313" key="10">
    <source>
        <dbReference type="EMBL" id="SDS31723.1"/>
    </source>
</evidence>
<dbReference type="Pfam" id="PF00005">
    <property type="entry name" value="ABC_tran"/>
    <property type="match status" value="1"/>
</dbReference>
<reference evidence="10 11" key="1">
    <citation type="submission" date="2016-10" db="EMBL/GenBank/DDBJ databases">
        <authorList>
            <person name="de Groot N.N."/>
        </authorList>
    </citation>
    <scope>NUCLEOTIDE SEQUENCE [LARGE SCALE GENOMIC DNA]</scope>
    <source>
        <strain evidence="10 11">DSM 22024</strain>
    </source>
</reference>
<keyword evidence="11" id="KW-1185">Reference proteome</keyword>
<gene>
    <name evidence="10" type="ORF">SAMN04489717_2307</name>
</gene>
<dbReference type="InterPro" id="IPR003439">
    <property type="entry name" value="ABC_transporter-like_ATP-bd"/>
</dbReference>
<dbReference type="InterPro" id="IPR003593">
    <property type="entry name" value="AAA+_ATPase"/>
</dbReference>
<dbReference type="SUPFAM" id="SSF90123">
    <property type="entry name" value="ABC transporter transmembrane region"/>
    <property type="match status" value="1"/>
</dbReference>
<keyword evidence="3" id="KW-0547">Nucleotide-binding</keyword>
<evidence type="ECO:0000256" key="1">
    <source>
        <dbReference type="ARBA" id="ARBA00004651"/>
    </source>
</evidence>
<accession>A0A1H1R7P4</accession>
<dbReference type="InterPro" id="IPR011527">
    <property type="entry name" value="ABC1_TM_dom"/>
</dbReference>
<keyword evidence="4 10" id="KW-0067">ATP-binding</keyword>
<dbReference type="PROSITE" id="PS00211">
    <property type="entry name" value="ABC_TRANSPORTER_1"/>
    <property type="match status" value="1"/>
</dbReference>
<feature type="domain" description="ABC transmembrane type-1" evidence="9">
    <location>
        <begin position="20"/>
        <end position="306"/>
    </location>
</feature>
<comment type="subcellular location">
    <subcellularLocation>
        <location evidence="1">Cell membrane</location>
        <topology evidence="1">Multi-pass membrane protein</topology>
    </subcellularLocation>
</comment>
<organism evidence="10 11">
    <name type="scientific">Actinopolymorpha singaporensis</name>
    <dbReference type="NCBI Taxonomy" id="117157"/>
    <lineage>
        <taxon>Bacteria</taxon>
        <taxon>Bacillati</taxon>
        <taxon>Actinomycetota</taxon>
        <taxon>Actinomycetes</taxon>
        <taxon>Propionibacteriales</taxon>
        <taxon>Actinopolymorphaceae</taxon>
        <taxon>Actinopolymorpha</taxon>
    </lineage>
</organism>
<evidence type="ECO:0000313" key="11">
    <source>
        <dbReference type="Proteomes" id="UP000198983"/>
    </source>
</evidence>
<feature type="transmembrane region" description="Helical" evidence="7">
    <location>
        <begin position="280"/>
        <end position="298"/>
    </location>
</feature>
<evidence type="ECO:0000256" key="6">
    <source>
        <dbReference type="ARBA" id="ARBA00023136"/>
    </source>
</evidence>
<dbReference type="Gene3D" id="3.40.50.300">
    <property type="entry name" value="P-loop containing nucleotide triphosphate hydrolases"/>
    <property type="match status" value="1"/>
</dbReference>